<comment type="caution">
    <text evidence="1">The sequence shown here is derived from an EMBL/GenBank/DDBJ whole genome shotgun (WGS) entry which is preliminary data.</text>
</comment>
<dbReference type="Proteomes" id="UP000765509">
    <property type="component" value="Unassembled WGS sequence"/>
</dbReference>
<evidence type="ECO:0000313" key="1">
    <source>
        <dbReference type="EMBL" id="MBW0492135.1"/>
    </source>
</evidence>
<accession>A0A9Q3CYP9</accession>
<keyword evidence="2" id="KW-1185">Reference proteome</keyword>
<gene>
    <name evidence="1" type="ORF">O181_031850</name>
</gene>
<organism evidence="1 2">
    <name type="scientific">Austropuccinia psidii MF-1</name>
    <dbReference type="NCBI Taxonomy" id="1389203"/>
    <lineage>
        <taxon>Eukaryota</taxon>
        <taxon>Fungi</taxon>
        <taxon>Dikarya</taxon>
        <taxon>Basidiomycota</taxon>
        <taxon>Pucciniomycotina</taxon>
        <taxon>Pucciniomycetes</taxon>
        <taxon>Pucciniales</taxon>
        <taxon>Sphaerophragmiaceae</taxon>
        <taxon>Austropuccinia</taxon>
    </lineage>
</organism>
<dbReference type="EMBL" id="AVOT02011449">
    <property type="protein sequence ID" value="MBW0492135.1"/>
    <property type="molecule type" value="Genomic_DNA"/>
</dbReference>
<sequence length="205" mass="24030">MSYSEEEALKQLPEASSWPKFCVAGEYDHMEPINYIYGIFIDVPSISDYWITARLNKKFKGHASIWYTEMKEIHGRRSWPWWKSQLIQTYSNDHYSNNCPKAKNKVYAIEKVPEEESPTEDSESDSMGDVIREQYDYEQDPREEFIVEYQQETPIEIQNIQFEAGMLQDTANKNLCKHTQDSQTFLVTPAKGMEYIHGKATKMTV</sequence>
<proteinExistence type="predicted"/>
<dbReference type="AlphaFoldDB" id="A0A9Q3CYP9"/>
<name>A0A9Q3CYP9_9BASI</name>
<evidence type="ECO:0000313" key="2">
    <source>
        <dbReference type="Proteomes" id="UP000765509"/>
    </source>
</evidence>
<protein>
    <submittedName>
        <fullName evidence="1">Uncharacterized protein</fullName>
    </submittedName>
</protein>
<reference evidence="1" key="1">
    <citation type="submission" date="2021-03" db="EMBL/GenBank/DDBJ databases">
        <title>Draft genome sequence of rust myrtle Austropuccinia psidii MF-1, a brazilian biotype.</title>
        <authorList>
            <person name="Quecine M.C."/>
            <person name="Pachon D.M.R."/>
            <person name="Bonatelli M.L."/>
            <person name="Correr F.H."/>
            <person name="Franceschini L.M."/>
            <person name="Leite T.F."/>
            <person name="Margarido G.R.A."/>
            <person name="Almeida C.A."/>
            <person name="Ferrarezi J.A."/>
            <person name="Labate C.A."/>
        </authorList>
    </citation>
    <scope>NUCLEOTIDE SEQUENCE</scope>
    <source>
        <strain evidence="1">MF-1</strain>
    </source>
</reference>